<keyword evidence="2" id="KW-1185">Reference proteome</keyword>
<evidence type="ECO:0000313" key="1">
    <source>
        <dbReference type="EMBL" id="KRK06400.1"/>
    </source>
</evidence>
<name>A0A0R1EAC2_DROYA</name>
<protein>
    <submittedName>
        <fullName evidence="1">Uncharacterized protein</fullName>
    </submittedName>
</protein>
<organism evidence="1 2">
    <name type="scientific">Drosophila yakuba</name>
    <name type="common">Fruit fly</name>
    <dbReference type="NCBI Taxonomy" id="7245"/>
    <lineage>
        <taxon>Eukaryota</taxon>
        <taxon>Metazoa</taxon>
        <taxon>Ecdysozoa</taxon>
        <taxon>Arthropoda</taxon>
        <taxon>Hexapoda</taxon>
        <taxon>Insecta</taxon>
        <taxon>Pterygota</taxon>
        <taxon>Neoptera</taxon>
        <taxon>Endopterygota</taxon>
        <taxon>Diptera</taxon>
        <taxon>Brachycera</taxon>
        <taxon>Muscomorpha</taxon>
        <taxon>Ephydroidea</taxon>
        <taxon>Drosophilidae</taxon>
        <taxon>Drosophila</taxon>
        <taxon>Sophophora</taxon>
    </lineage>
</organism>
<gene>
    <name evidence="1" type="primary">Dyak\GE27572</name>
    <name evidence="1" type="synonym">GE27572</name>
    <name evidence="1" type="ORF">Dyak_GE27572</name>
</gene>
<evidence type="ECO:0000313" key="2">
    <source>
        <dbReference type="Proteomes" id="UP000002282"/>
    </source>
</evidence>
<proteinExistence type="predicted"/>
<reference evidence="1 2" key="2">
    <citation type="journal article" date="2007" name="PLoS Biol.">
        <title>Principles of genome evolution in the Drosophila melanogaster species group.</title>
        <authorList>
            <person name="Ranz J.M."/>
            <person name="Maurin D."/>
            <person name="Chan Y.S."/>
            <person name="von Grotthuss M."/>
            <person name="Hillier L.W."/>
            <person name="Roote J."/>
            <person name="Ashburner M."/>
            <person name="Bergman C.M."/>
        </authorList>
    </citation>
    <scope>NUCLEOTIDE SEQUENCE [LARGE SCALE GENOMIC DNA]</scope>
    <source>
        <strain evidence="2">Tai18E2 / Tucson 14021-0261.01</strain>
    </source>
</reference>
<sequence>MHFLLGIAAERFRGGKDRDLGPGIWDLGVVGLRGHANSLPYPVANQIIGQQPAFGACSAPTWTHAHTTSIGYSDDSDSLTIGMENYDCQIRKI</sequence>
<reference evidence="1 2" key="1">
    <citation type="journal article" date="2007" name="Nature">
        <title>Evolution of genes and genomes on the Drosophila phylogeny.</title>
        <authorList>
            <consortium name="Drosophila 12 Genomes Consortium"/>
            <person name="Clark A.G."/>
            <person name="Eisen M.B."/>
            <person name="Smith D.R."/>
            <person name="Bergman C.M."/>
            <person name="Oliver B."/>
            <person name="Markow T.A."/>
            <person name="Kaufman T.C."/>
            <person name="Kellis M."/>
            <person name="Gelbart W."/>
            <person name="Iyer V.N."/>
            <person name="Pollard D.A."/>
            <person name="Sackton T.B."/>
            <person name="Larracuente A.M."/>
            <person name="Singh N.D."/>
            <person name="Abad J.P."/>
            <person name="Abt D.N."/>
            <person name="Adryan B."/>
            <person name="Aguade M."/>
            <person name="Akashi H."/>
            <person name="Anderson W.W."/>
            <person name="Aquadro C.F."/>
            <person name="Ardell D.H."/>
            <person name="Arguello R."/>
            <person name="Artieri C.G."/>
            <person name="Barbash D.A."/>
            <person name="Barker D."/>
            <person name="Barsanti P."/>
            <person name="Batterham P."/>
            <person name="Batzoglou S."/>
            <person name="Begun D."/>
            <person name="Bhutkar A."/>
            <person name="Blanco E."/>
            <person name="Bosak S.A."/>
            <person name="Bradley R.K."/>
            <person name="Brand A.D."/>
            <person name="Brent M.R."/>
            <person name="Brooks A.N."/>
            <person name="Brown R.H."/>
            <person name="Butlin R.K."/>
            <person name="Caggese C."/>
            <person name="Calvi B.R."/>
            <person name="Bernardo de Carvalho A."/>
            <person name="Caspi A."/>
            <person name="Castrezana S."/>
            <person name="Celniker S.E."/>
            <person name="Chang J.L."/>
            <person name="Chapple C."/>
            <person name="Chatterji S."/>
            <person name="Chinwalla A."/>
            <person name="Civetta A."/>
            <person name="Clifton S.W."/>
            <person name="Comeron J.M."/>
            <person name="Costello J.C."/>
            <person name="Coyne J.A."/>
            <person name="Daub J."/>
            <person name="David R.G."/>
            <person name="Delcher A.L."/>
            <person name="Delehaunty K."/>
            <person name="Do C.B."/>
            <person name="Ebling H."/>
            <person name="Edwards K."/>
            <person name="Eickbush T."/>
            <person name="Evans J.D."/>
            <person name="Filipski A."/>
            <person name="Findeiss S."/>
            <person name="Freyhult E."/>
            <person name="Fulton L."/>
            <person name="Fulton R."/>
            <person name="Garcia A.C."/>
            <person name="Gardiner A."/>
            <person name="Garfield D.A."/>
            <person name="Garvin B.E."/>
            <person name="Gibson G."/>
            <person name="Gilbert D."/>
            <person name="Gnerre S."/>
            <person name="Godfrey J."/>
            <person name="Good R."/>
            <person name="Gotea V."/>
            <person name="Gravely B."/>
            <person name="Greenberg A.J."/>
            <person name="Griffiths-Jones S."/>
            <person name="Gross S."/>
            <person name="Guigo R."/>
            <person name="Gustafson E.A."/>
            <person name="Haerty W."/>
            <person name="Hahn M.W."/>
            <person name="Halligan D.L."/>
            <person name="Halpern A.L."/>
            <person name="Halter G.M."/>
            <person name="Han M.V."/>
            <person name="Heger A."/>
            <person name="Hillier L."/>
            <person name="Hinrichs A.S."/>
            <person name="Holmes I."/>
            <person name="Hoskins R.A."/>
            <person name="Hubisz M.J."/>
            <person name="Hultmark D."/>
            <person name="Huntley M.A."/>
            <person name="Jaffe D.B."/>
            <person name="Jagadeeshan S."/>
            <person name="Jeck W.R."/>
            <person name="Johnson J."/>
            <person name="Jones C.D."/>
            <person name="Jordan W.C."/>
            <person name="Karpen G.H."/>
            <person name="Kataoka E."/>
            <person name="Keightley P.D."/>
            <person name="Kheradpour P."/>
            <person name="Kirkness E.F."/>
            <person name="Koerich L.B."/>
            <person name="Kristiansen K."/>
            <person name="Kudrna D."/>
            <person name="Kulathinal R.J."/>
            <person name="Kumar S."/>
            <person name="Kwok R."/>
            <person name="Lander E."/>
            <person name="Langley C.H."/>
            <person name="Lapoint R."/>
            <person name="Lazzaro B.P."/>
            <person name="Lee S.J."/>
            <person name="Levesque L."/>
            <person name="Li R."/>
            <person name="Lin C.F."/>
            <person name="Lin M.F."/>
            <person name="Lindblad-Toh K."/>
            <person name="Llopart A."/>
            <person name="Long M."/>
            <person name="Low L."/>
            <person name="Lozovsky E."/>
            <person name="Lu J."/>
            <person name="Luo M."/>
            <person name="Machado C.A."/>
            <person name="Makalowski W."/>
            <person name="Marzo M."/>
            <person name="Matsuda M."/>
            <person name="Matzkin L."/>
            <person name="McAllister B."/>
            <person name="McBride C.S."/>
            <person name="McKernan B."/>
            <person name="McKernan K."/>
            <person name="Mendez-Lago M."/>
            <person name="Minx P."/>
            <person name="Mollenhauer M.U."/>
            <person name="Montooth K."/>
            <person name="Mount S.M."/>
            <person name="Mu X."/>
            <person name="Myers E."/>
            <person name="Negre B."/>
            <person name="Newfeld S."/>
            <person name="Nielsen R."/>
            <person name="Noor M.A."/>
            <person name="O'Grady P."/>
            <person name="Pachter L."/>
            <person name="Papaceit M."/>
            <person name="Parisi M.J."/>
            <person name="Parisi M."/>
            <person name="Parts L."/>
            <person name="Pedersen J.S."/>
            <person name="Pesole G."/>
            <person name="Phillippy A.M."/>
            <person name="Ponting C.P."/>
            <person name="Pop M."/>
            <person name="Porcelli D."/>
            <person name="Powell J.R."/>
            <person name="Prohaska S."/>
            <person name="Pruitt K."/>
            <person name="Puig M."/>
            <person name="Quesneville H."/>
            <person name="Ram K.R."/>
            <person name="Rand D."/>
            <person name="Rasmussen M.D."/>
            <person name="Reed L.K."/>
            <person name="Reenan R."/>
            <person name="Reily A."/>
            <person name="Remington K.A."/>
            <person name="Rieger T.T."/>
            <person name="Ritchie M.G."/>
            <person name="Robin C."/>
            <person name="Rogers Y.H."/>
            <person name="Rohde C."/>
            <person name="Rozas J."/>
            <person name="Rubenfield M.J."/>
            <person name="Ruiz A."/>
            <person name="Russo S."/>
            <person name="Salzberg S.L."/>
            <person name="Sanchez-Gracia A."/>
            <person name="Saranga D.J."/>
            <person name="Sato H."/>
            <person name="Schaeffer S.W."/>
            <person name="Schatz M.C."/>
            <person name="Schlenke T."/>
            <person name="Schwartz R."/>
            <person name="Segarra C."/>
            <person name="Singh R.S."/>
            <person name="Sirot L."/>
            <person name="Sirota M."/>
            <person name="Sisneros N.B."/>
            <person name="Smith C.D."/>
            <person name="Smith T.F."/>
            <person name="Spieth J."/>
            <person name="Stage D.E."/>
            <person name="Stark A."/>
            <person name="Stephan W."/>
            <person name="Strausberg R.L."/>
            <person name="Strempel S."/>
            <person name="Sturgill D."/>
            <person name="Sutton G."/>
            <person name="Sutton G.G."/>
            <person name="Tao W."/>
            <person name="Teichmann S."/>
            <person name="Tobari Y.N."/>
            <person name="Tomimura Y."/>
            <person name="Tsolas J.M."/>
            <person name="Valente V.L."/>
            <person name="Venter E."/>
            <person name="Venter J.C."/>
            <person name="Vicario S."/>
            <person name="Vieira F.G."/>
            <person name="Vilella A.J."/>
            <person name="Villasante A."/>
            <person name="Walenz B."/>
            <person name="Wang J."/>
            <person name="Wasserman M."/>
            <person name="Watts T."/>
            <person name="Wilson D."/>
            <person name="Wilson R.K."/>
            <person name="Wing R.A."/>
            <person name="Wolfner M.F."/>
            <person name="Wong A."/>
            <person name="Wong G.K."/>
            <person name="Wu C.I."/>
            <person name="Wu G."/>
            <person name="Yamamoto D."/>
            <person name="Yang H.P."/>
            <person name="Yang S.P."/>
            <person name="Yorke J.A."/>
            <person name="Yoshida K."/>
            <person name="Zdobnov E."/>
            <person name="Zhang P."/>
            <person name="Zhang Y."/>
            <person name="Zimin A.V."/>
            <person name="Baldwin J."/>
            <person name="Abdouelleil A."/>
            <person name="Abdulkadir J."/>
            <person name="Abebe A."/>
            <person name="Abera B."/>
            <person name="Abreu J."/>
            <person name="Acer S.C."/>
            <person name="Aftuck L."/>
            <person name="Alexander A."/>
            <person name="An P."/>
            <person name="Anderson E."/>
            <person name="Anderson S."/>
            <person name="Arachi H."/>
            <person name="Azer M."/>
            <person name="Bachantsang P."/>
            <person name="Barry A."/>
            <person name="Bayul T."/>
            <person name="Berlin A."/>
            <person name="Bessette D."/>
            <person name="Bloom T."/>
            <person name="Blye J."/>
            <person name="Boguslavskiy L."/>
            <person name="Bonnet C."/>
            <person name="Boukhgalter B."/>
            <person name="Bourzgui I."/>
            <person name="Brown A."/>
            <person name="Cahill P."/>
            <person name="Channer S."/>
            <person name="Cheshatsang Y."/>
            <person name="Chuda L."/>
            <person name="Citroen M."/>
            <person name="Collymore A."/>
            <person name="Cooke P."/>
            <person name="Costello M."/>
            <person name="D'Aco K."/>
            <person name="Daza R."/>
            <person name="De Haan G."/>
            <person name="DeGray S."/>
            <person name="DeMaso C."/>
            <person name="Dhargay N."/>
            <person name="Dooley K."/>
            <person name="Dooley E."/>
            <person name="Doricent M."/>
            <person name="Dorje P."/>
            <person name="Dorjee K."/>
            <person name="Dupes A."/>
            <person name="Elong R."/>
            <person name="Falk J."/>
            <person name="Farina A."/>
            <person name="Faro S."/>
            <person name="Ferguson D."/>
            <person name="Fisher S."/>
            <person name="Foley C.D."/>
            <person name="Franke A."/>
            <person name="Friedrich D."/>
            <person name="Gadbois L."/>
            <person name="Gearin G."/>
            <person name="Gearin C.R."/>
            <person name="Giannoukos G."/>
            <person name="Goode T."/>
            <person name="Graham J."/>
            <person name="Grandbois E."/>
            <person name="Grewal S."/>
            <person name="Gyaltsen K."/>
            <person name="Hafez N."/>
            <person name="Hagos B."/>
            <person name="Hall J."/>
            <person name="Henson C."/>
            <person name="Hollinger A."/>
            <person name="Honan T."/>
            <person name="Huard M.D."/>
            <person name="Hughes L."/>
            <person name="Hurhula B."/>
            <person name="Husby M.E."/>
            <person name="Kamat A."/>
            <person name="Kanga B."/>
            <person name="Kashin S."/>
            <person name="Khazanovich D."/>
            <person name="Kisner P."/>
            <person name="Lance K."/>
            <person name="Lara M."/>
            <person name="Lee W."/>
            <person name="Lennon N."/>
            <person name="Letendre F."/>
            <person name="LeVine R."/>
            <person name="Lipovsky A."/>
            <person name="Liu X."/>
            <person name="Liu J."/>
            <person name="Liu S."/>
            <person name="Lokyitsang T."/>
            <person name="Lokyitsang Y."/>
            <person name="Lubonja R."/>
            <person name="Lui A."/>
            <person name="MacDonald P."/>
            <person name="Magnisalis V."/>
            <person name="Maru K."/>
            <person name="Matthews C."/>
            <person name="McCusker W."/>
            <person name="McDonough S."/>
            <person name="Mehta T."/>
            <person name="Meldrim J."/>
            <person name="Meneus L."/>
            <person name="Mihai O."/>
            <person name="Mihalev A."/>
            <person name="Mihova T."/>
            <person name="Mittelman R."/>
            <person name="Mlenga V."/>
            <person name="Montmayeur A."/>
            <person name="Mulrain L."/>
            <person name="Navidi A."/>
            <person name="Naylor J."/>
            <person name="Negash T."/>
            <person name="Nguyen T."/>
            <person name="Nguyen N."/>
            <person name="Nicol R."/>
            <person name="Norbu C."/>
            <person name="Norbu N."/>
            <person name="Novod N."/>
            <person name="O'Neill B."/>
            <person name="Osman S."/>
            <person name="Markiewicz E."/>
            <person name="Oyono O.L."/>
            <person name="Patti C."/>
            <person name="Phunkhang P."/>
            <person name="Pierre F."/>
            <person name="Priest M."/>
            <person name="Raghuraman S."/>
            <person name="Rege F."/>
            <person name="Reyes R."/>
            <person name="Rise C."/>
            <person name="Rogov P."/>
            <person name="Ross K."/>
            <person name="Ryan E."/>
            <person name="Settipalli S."/>
            <person name="Shea T."/>
            <person name="Sherpa N."/>
            <person name="Shi L."/>
            <person name="Shih D."/>
            <person name="Sparrow T."/>
            <person name="Spaulding J."/>
            <person name="Stalker J."/>
            <person name="Stange-Thomann N."/>
            <person name="Stavropoulos S."/>
            <person name="Stone C."/>
            <person name="Strader C."/>
            <person name="Tesfaye S."/>
            <person name="Thomson T."/>
            <person name="Thoulutsang Y."/>
            <person name="Thoulutsang D."/>
            <person name="Topham K."/>
            <person name="Topping I."/>
            <person name="Tsamla T."/>
            <person name="Vassiliev H."/>
            <person name="Vo A."/>
            <person name="Wangchuk T."/>
            <person name="Wangdi T."/>
            <person name="Weiand M."/>
            <person name="Wilkinson J."/>
            <person name="Wilson A."/>
            <person name="Yadav S."/>
            <person name="Young G."/>
            <person name="Yu Q."/>
            <person name="Zembek L."/>
            <person name="Zhong D."/>
            <person name="Zimmer A."/>
            <person name="Zwirko Z."/>
            <person name="Jaffe D.B."/>
            <person name="Alvarez P."/>
            <person name="Brockman W."/>
            <person name="Butler J."/>
            <person name="Chin C."/>
            <person name="Gnerre S."/>
            <person name="Grabherr M."/>
            <person name="Kleber M."/>
            <person name="Mauceli E."/>
            <person name="MacCallum I."/>
        </authorList>
    </citation>
    <scope>NUCLEOTIDE SEQUENCE [LARGE SCALE GENOMIC DNA]</scope>
    <source>
        <strain evidence="2">Tai18E2 / Tucson 14021-0261.01</strain>
    </source>
</reference>
<dbReference type="Proteomes" id="UP000002282">
    <property type="component" value="Chromosome X"/>
</dbReference>
<dbReference type="KEGG" id="dya:Dyak_GE27572"/>
<accession>A0A0R1EAC2</accession>
<dbReference type="EMBL" id="CM000162">
    <property type="protein sequence ID" value="KRK06400.1"/>
    <property type="molecule type" value="Genomic_DNA"/>
</dbReference>
<dbReference type="AlphaFoldDB" id="A0A0R1EAC2"/>